<feature type="chain" id="PRO_5024466446" evidence="1">
    <location>
        <begin position="21"/>
        <end position="258"/>
    </location>
</feature>
<feature type="signal peptide" evidence="1">
    <location>
        <begin position="1"/>
        <end position="20"/>
    </location>
</feature>
<dbReference type="RefSeq" id="WP_138367245.1">
    <property type="nucleotide sequence ID" value="NZ_VCEJ01000005.1"/>
</dbReference>
<reference evidence="2 3" key="1">
    <citation type="submission" date="2019-05" db="EMBL/GenBank/DDBJ databases">
        <authorList>
            <person name="Qu J.-H."/>
        </authorList>
    </citation>
    <scope>NUCLEOTIDE SEQUENCE [LARGE SCALE GENOMIC DNA]</scope>
    <source>
        <strain evidence="2 3">T17</strain>
    </source>
</reference>
<evidence type="ECO:0000313" key="3">
    <source>
        <dbReference type="Proteomes" id="UP000306402"/>
    </source>
</evidence>
<sequence length="258" mass="29001">MKTEKLLMLCMVLFFMQLVACERSKMDQVAPVNSDIRTGASEDSASSRIATDKVTGIKQKEPINFTLTDAKSTSVVWRVSPAQTVINMGAKSQIYFQNAGNFRVMAVDSMSFDTAYIDVNVTNEIYSPPSGNQVFKENEILRITPAFRSDTNNILMFTAITTNSYNCVNNQLLTYSERTGDLFKLDYQGIITSLMCDSGEKKPESMRYFVNPTGQAFEGKIEILFNNKTYKGSFKKSGAKYEFDWPYESGVVFTTKSI</sequence>
<gene>
    <name evidence="2" type="ORF">FEN17_20410</name>
</gene>
<accession>A0A5R9KRP4</accession>
<dbReference type="OrthoDB" id="792662at2"/>
<keyword evidence="3" id="KW-1185">Reference proteome</keyword>
<comment type="caution">
    <text evidence="2">The sequence shown here is derived from an EMBL/GenBank/DDBJ whole genome shotgun (WGS) entry which is preliminary data.</text>
</comment>
<dbReference type="EMBL" id="VCEJ01000005">
    <property type="protein sequence ID" value="TLU98955.1"/>
    <property type="molecule type" value="Genomic_DNA"/>
</dbReference>
<dbReference type="AlphaFoldDB" id="A0A5R9KRP4"/>
<evidence type="ECO:0000256" key="1">
    <source>
        <dbReference type="SAM" id="SignalP"/>
    </source>
</evidence>
<organism evidence="2 3">
    <name type="scientific">Dyadobacter luticola</name>
    <dbReference type="NCBI Taxonomy" id="1979387"/>
    <lineage>
        <taxon>Bacteria</taxon>
        <taxon>Pseudomonadati</taxon>
        <taxon>Bacteroidota</taxon>
        <taxon>Cytophagia</taxon>
        <taxon>Cytophagales</taxon>
        <taxon>Spirosomataceae</taxon>
        <taxon>Dyadobacter</taxon>
    </lineage>
</organism>
<evidence type="ECO:0000313" key="2">
    <source>
        <dbReference type="EMBL" id="TLU98955.1"/>
    </source>
</evidence>
<dbReference type="Proteomes" id="UP000306402">
    <property type="component" value="Unassembled WGS sequence"/>
</dbReference>
<protein>
    <submittedName>
        <fullName evidence="2">Uncharacterized protein</fullName>
    </submittedName>
</protein>
<proteinExistence type="predicted"/>
<name>A0A5R9KRP4_9BACT</name>
<keyword evidence="1" id="KW-0732">Signal</keyword>